<feature type="chain" id="PRO_5022867102" evidence="1">
    <location>
        <begin position="33"/>
        <end position="158"/>
    </location>
</feature>
<comment type="caution">
    <text evidence="2">The sequence shown here is derived from an EMBL/GenBank/DDBJ whole genome shotgun (WGS) entry which is preliminary data.</text>
</comment>
<organism evidence="2 3">
    <name type="scientific">Methylophilus methylotrophus</name>
    <name type="common">Bacterium W3A1</name>
    <dbReference type="NCBI Taxonomy" id="17"/>
    <lineage>
        <taxon>Bacteria</taxon>
        <taxon>Pseudomonadati</taxon>
        <taxon>Pseudomonadota</taxon>
        <taxon>Betaproteobacteria</taxon>
        <taxon>Nitrosomonadales</taxon>
        <taxon>Methylophilaceae</taxon>
        <taxon>Methylophilus</taxon>
    </lineage>
</organism>
<evidence type="ECO:0000313" key="3">
    <source>
        <dbReference type="Proteomes" id="UP000321374"/>
    </source>
</evidence>
<protein>
    <submittedName>
        <fullName evidence="2">Uncharacterized protein</fullName>
    </submittedName>
</protein>
<dbReference type="Proteomes" id="UP000321374">
    <property type="component" value="Unassembled WGS sequence"/>
</dbReference>
<feature type="signal peptide" evidence="1">
    <location>
        <begin position="1"/>
        <end position="32"/>
    </location>
</feature>
<evidence type="ECO:0000313" key="2">
    <source>
        <dbReference type="EMBL" id="TXI36451.1"/>
    </source>
</evidence>
<name>A0A5C7WED0_METME</name>
<evidence type="ECO:0000256" key="1">
    <source>
        <dbReference type="SAM" id="SignalP"/>
    </source>
</evidence>
<dbReference type="EMBL" id="SSGG01000088">
    <property type="protein sequence ID" value="TXI36451.1"/>
    <property type="molecule type" value="Genomic_DNA"/>
</dbReference>
<keyword evidence="1" id="KW-0732">Signal</keyword>
<dbReference type="AlphaFoldDB" id="A0A5C7WED0"/>
<sequence length="158" mass="17812">MRRRPFNQTIVLLKSLLAVSTLLLSAHVSAEADPRSLKHPLIGYWESHLPENGCLESYWFKEDGTAVFTSGDEQLEARYEVTPQPDAQGFFKLSHRVTQSNKAQDCTRQTSELNTEQTSFILFKPDGSSFISCDNDDPSLENCFGPIELKNNASRSLR</sequence>
<reference evidence="2 3" key="1">
    <citation type="submission" date="2018-09" db="EMBL/GenBank/DDBJ databases">
        <title>Metagenome Assembled Genomes from an Advanced Water Purification Facility.</title>
        <authorList>
            <person name="Stamps B.W."/>
            <person name="Spear J.R."/>
        </authorList>
    </citation>
    <scope>NUCLEOTIDE SEQUENCE [LARGE SCALE GENOMIC DNA]</scope>
    <source>
        <strain evidence="2">Bin_42_2</strain>
    </source>
</reference>
<proteinExistence type="predicted"/>
<gene>
    <name evidence="2" type="ORF">E6Q51_05480</name>
</gene>
<dbReference type="STRING" id="1122236.GCA_000378225_01591"/>
<accession>A0A5C7WED0</accession>